<comment type="function">
    <text evidence="6">Antioxidant protein with alkyl hydroperoxidase activity. Required for the reduction of the AhpC active site cysteine residues and for the regeneration of the AhpC enzyme activity.</text>
</comment>
<evidence type="ECO:0000313" key="8">
    <source>
        <dbReference type="EMBL" id="SNS17935.1"/>
    </source>
</evidence>
<keyword evidence="4 6" id="KW-1015">Disulfide bond</keyword>
<dbReference type="InterPro" id="IPR004675">
    <property type="entry name" value="AhpD_core"/>
</dbReference>
<dbReference type="EMBL" id="FZNP01000012">
    <property type="protein sequence ID" value="SNS17935.1"/>
    <property type="molecule type" value="Genomic_DNA"/>
</dbReference>
<dbReference type="Gene3D" id="1.20.1290.10">
    <property type="entry name" value="AhpD-like"/>
    <property type="match status" value="1"/>
</dbReference>
<keyword evidence="5 6" id="KW-0676">Redox-active center</keyword>
<keyword evidence="9" id="KW-1185">Reference proteome</keyword>
<dbReference type="NCBIfam" id="TIGR00777">
    <property type="entry name" value="ahpD"/>
    <property type="match status" value="1"/>
</dbReference>
<feature type="disulfide bond" evidence="6">
    <location>
        <begin position="131"/>
        <end position="134"/>
    </location>
</feature>
<dbReference type="Pfam" id="PF02627">
    <property type="entry name" value="CMD"/>
    <property type="match status" value="1"/>
</dbReference>
<dbReference type="GO" id="GO:0032843">
    <property type="term" value="F:hydroperoxide reductase activity"/>
    <property type="evidence" value="ECO:0007669"/>
    <property type="project" value="InterPro"/>
</dbReference>
<dbReference type="PANTHER" id="PTHR33930">
    <property type="entry name" value="ALKYL HYDROPEROXIDE REDUCTASE AHPD"/>
    <property type="match status" value="1"/>
</dbReference>
<dbReference type="PANTHER" id="PTHR33930:SF7">
    <property type="entry name" value="ALKYL HYDROPEROXIDE REDUCTASE AHPD"/>
    <property type="match status" value="1"/>
</dbReference>
<organism evidence="8 9">
    <name type="scientific">Actinomadura mexicana</name>
    <dbReference type="NCBI Taxonomy" id="134959"/>
    <lineage>
        <taxon>Bacteria</taxon>
        <taxon>Bacillati</taxon>
        <taxon>Actinomycetota</taxon>
        <taxon>Actinomycetes</taxon>
        <taxon>Streptosporangiales</taxon>
        <taxon>Thermomonosporaceae</taxon>
        <taxon>Actinomadura</taxon>
    </lineage>
</organism>
<feature type="active site" description="Cysteine sulfenic acid (-SOH) intermediate" evidence="6">
    <location>
        <position position="134"/>
    </location>
</feature>
<dbReference type="RefSeq" id="WP_089314997.1">
    <property type="nucleotide sequence ID" value="NZ_FZNP01000012.1"/>
</dbReference>
<dbReference type="InterPro" id="IPR029032">
    <property type="entry name" value="AhpD-like"/>
</dbReference>
<proteinExistence type="inferred from homology"/>
<dbReference type="GO" id="GO:0015036">
    <property type="term" value="F:disulfide oxidoreductase activity"/>
    <property type="evidence" value="ECO:0007669"/>
    <property type="project" value="TreeGrafter"/>
</dbReference>
<feature type="domain" description="Carboxymuconolactone decarboxylase-like" evidence="7">
    <location>
        <begin position="96"/>
        <end position="175"/>
    </location>
</feature>
<dbReference type="AlphaFoldDB" id="A0A239CCJ0"/>
<dbReference type="NCBIfam" id="TIGR00778">
    <property type="entry name" value="ahpD_dom"/>
    <property type="match status" value="1"/>
</dbReference>
<dbReference type="GO" id="GO:0051920">
    <property type="term" value="F:peroxiredoxin activity"/>
    <property type="evidence" value="ECO:0007669"/>
    <property type="project" value="InterPro"/>
</dbReference>
<evidence type="ECO:0000256" key="6">
    <source>
        <dbReference type="HAMAP-Rule" id="MF_01676"/>
    </source>
</evidence>
<evidence type="ECO:0000256" key="3">
    <source>
        <dbReference type="ARBA" id="ARBA00023002"/>
    </source>
</evidence>
<name>A0A239CCJ0_9ACTN</name>
<evidence type="ECO:0000256" key="4">
    <source>
        <dbReference type="ARBA" id="ARBA00023157"/>
    </source>
</evidence>
<accession>A0A239CCJ0</accession>
<dbReference type="EC" id="1.11.1.28" evidence="6"/>
<comment type="catalytic activity">
    <reaction evidence="6">
        <text>N(6)-[(R)-dihydrolipoyl]-L-lysyl-[lipoyl-carrier protein] + a hydroperoxide = N(6)-[(R)-lipoyl]-L-lysyl-[lipoyl-carrier protein] + an alcohol + H2O</text>
        <dbReference type="Rhea" id="RHEA:62636"/>
        <dbReference type="Rhea" id="RHEA-COMP:10502"/>
        <dbReference type="Rhea" id="RHEA-COMP:16355"/>
        <dbReference type="ChEBI" id="CHEBI:15377"/>
        <dbReference type="ChEBI" id="CHEBI:30879"/>
        <dbReference type="ChEBI" id="CHEBI:35924"/>
        <dbReference type="ChEBI" id="CHEBI:83099"/>
        <dbReference type="ChEBI" id="CHEBI:83100"/>
        <dbReference type="EC" id="1.11.1.28"/>
    </reaction>
</comment>
<dbReference type="Proteomes" id="UP000198420">
    <property type="component" value="Unassembled WGS sequence"/>
</dbReference>
<evidence type="ECO:0000259" key="7">
    <source>
        <dbReference type="Pfam" id="PF02627"/>
    </source>
</evidence>
<keyword evidence="1 6" id="KW-0575">Peroxidase</keyword>
<evidence type="ECO:0000256" key="1">
    <source>
        <dbReference type="ARBA" id="ARBA00022559"/>
    </source>
</evidence>
<dbReference type="GO" id="GO:0006979">
    <property type="term" value="P:response to oxidative stress"/>
    <property type="evidence" value="ECO:0007669"/>
    <property type="project" value="InterPro"/>
</dbReference>
<reference evidence="9" key="1">
    <citation type="submission" date="2017-06" db="EMBL/GenBank/DDBJ databases">
        <authorList>
            <person name="Varghese N."/>
            <person name="Submissions S."/>
        </authorList>
    </citation>
    <scope>NUCLEOTIDE SEQUENCE [LARGE SCALE GENOMIC DNA]</scope>
    <source>
        <strain evidence="9">DSM 44485</strain>
    </source>
</reference>
<comment type="subunit">
    <text evidence="6">Homotrimer.</text>
</comment>
<evidence type="ECO:0000256" key="2">
    <source>
        <dbReference type="ARBA" id="ARBA00022862"/>
    </source>
</evidence>
<evidence type="ECO:0000256" key="5">
    <source>
        <dbReference type="ARBA" id="ARBA00023284"/>
    </source>
</evidence>
<dbReference type="SUPFAM" id="SSF69118">
    <property type="entry name" value="AhpD-like"/>
    <property type="match status" value="1"/>
</dbReference>
<gene>
    <name evidence="6" type="primary">ahpD</name>
    <name evidence="8" type="ORF">SAMN06265355_112134</name>
</gene>
<dbReference type="GO" id="GO:0045454">
    <property type="term" value="P:cell redox homeostasis"/>
    <property type="evidence" value="ECO:0007669"/>
    <property type="project" value="TreeGrafter"/>
</dbReference>
<feature type="active site" description="Proton donor" evidence="6">
    <location>
        <position position="131"/>
    </location>
</feature>
<sequence>MSVDALKGALPGYAKDTKLNLGSLTSTSQLSDQQLWGTVLACALATRSTVVIRELAEEAGGNLSAEAFEAAKGAASIMAMNNVYYRATHLIGDEAYATLPARLRMSIIGRPGVEKVDFELWCLAVSAINGCGRCLESHEKVVREAGLSRELVQEVLRIAAVVNATAATLEAEAALAPAAV</sequence>
<dbReference type="OrthoDB" id="9801997at2"/>
<comment type="similarity">
    <text evidence="6">Belongs to the AhpD family.</text>
</comment>
<dbReference type="InterPro" id="IPR004674">
    <property type="entry name" value="AhpD"/>
</dbReference>
<feature type="disulfide bond" description="Interchain (with AhpC); in linked form" evidence="6">
    <location>
        <position position="134"/>
    </location>
</feature>
<keyword evidence="3 6" id="KW-0560">Oxidoreductase</keyword>
<keyword evidence="2 6" id="KW-0049">Antioxidant</keyword>
<dbReference type="InterPro" id="IPR003779">
    <property type="entry name" value="CMD-like"/>
</dbReference>
<evidence type="ECO:0000313" key="9">
    <source>
        <dbReference type="Proteomes" id="UP000198420"/>
    </source>
</evidence>
<dbReference type="HAMAP" id="MF_01676">
    <property type="entry name" value="AhpD"/>
    <property type="match status" value="1"/>
</dbReference>
<protein>
    <recommendedName>
        <fullName evidence="6">Alkyl hydroperoxide reductase AhpD</fullName>
        <ecNumber evidence="6">1.11.1.28</ecNumber>
    </recommendedName>
    <alternativeName>
        <fullName evidence="6">Alkylhydroperoxidase AhpD</fullName>
    </alternativeName>
</protein>